<dbReference type="RefSeq" id="WP_164467259.1">
    <property type="nucleotide sequence ID" value="NZ_JAAKGT010000011.1"/>
</dbReference>
<gene>
    <name evidence="2" type="ORF">G5B46_19255</name>
</gene>
<protein>
    <submittedName>
        <fullName evidence="2">Uncharacterized protein</fullName>
    </submittedName>
</protein>
<keyword evidence="1" id="KW-1133">Transmembrane helix</keyword>
<reference evidence="2" key="1">
    <citation type="submission" date="2020-02" db="EMBL/GenBank/DDBJ databases">
        <authorList>
            <person name="Gao J."/>
            <person name="Sun J."/>
        </authorList>
    </citation>
    <scope>NUCLEOTIDE SEQUENCE</scope>
    <source>
        <strain evidence="2">602-2</strain>
    </source>
</reference>
<feature type="transmembrane region" description="Helical" evidence="1">
    <location>
        <begin position="21"/>
        <end position="44"/>
    </location>
</feature>
<evidence type="ECO:0000313" key="2">
    <source>
        <dbReference type="EMBL" id="NGM51756.1"/>
    </source>
</evidence>
<proteinExistence type="predicted"/>
<organism evidence="2">
    <name type="scientific">Caulobacter sp. 602-2</name>
    <dbReference type="NCBI Taxonomy" id="2710887"/>
    <lineage>
        <taxon>Bacteria</taxon>
        <taxon>Pseudomonadati</taxon>
        <taxon>Pseudomonadota</taxon>
        <taxon>Alphaproteobacteria</taxon>
        <taxon>Caulobacterales</taxon>
        <taxon>Caulobacteraceae</taxon>
        <taxon>Caulobacter</taxon>
    </lineage>
</organism>
<keyword evidence="1" id="KW-0472">Membrane</keyword>
<accession>A0A6G4R1G0</accession>
<comment type="caution">
    <text evidence="2">The sequence shown here is derived from an EMBL/GenBank/DDBJ whole genome shotgun (WGS) entry which is preliminary data.</text>
</comment>
<dbReference type="EMBL" id="JAAKGT010000011">
    <property type="protein sequence ID" value="NGM51756.1"/>
    <property type="molecule type" value="Genomic_DNA"/>
</dbReference>
<keyword evidence="1" id="KW-0812">Transmembrane</keyword>
<evidence type="ECO:0000256" key="1">
    <source>
        <dbReference type="SAM" id="Phobius"/>
    </source>
</evidence>
<name>A0A6G4R1G0_9CAUL</name>
<dbReference type="AlphaFoldDB" id="A0A6G4R1G0"/>
<sequence>MAYLSMGARPDTAPSRRRVRWSRVAVVGASIVLWAGLIALATVLF</sequence>